<dbReference type="EMBL" id="CXWC01000003">
    <property type="protein sequence ID" value="CTQ68460.1"/>
    <property type="molecule type" value="Genomic_DNA"/>
</dbReference>
<keyword evidence="2" id="KW-0812">Transmembrane</keyword>
<organism evidence="4 5">
    <name type="scientific">Roseibium album</name>
    <dbReference type="NCBI Taxonomy" id="311410"/>
    <lineage>
        <taxon>Bacteria</taxon>
        <taxon>Pseudomonadati</taxon>
        <taxon>Pseudomonadota</taxon>
        <taxon>Alphaproteobacteria</taxon>
        <taxon>Hyphomicrobiales</taxon>
        <taxon>Stappiaceae</taxon>
        <taxon>Roseibium</taxon>
    </lineage>
</organism>
<evidence type="ECO:0000256" key="2">
    <source>
        <dbReference type="SAM" id="Phobius"/>
    </source>
</evidence>
<dbReference type="STRING" id="311410.LA5095_04839"/>
<evidence type="ECO:0000313" key="4">
    <source>
        <dbReference type="EMBL" id="CTQ68460.1"/>
    </source>
</evidence>
<dbReference type="OrthoDB" id="7671393at2"/>
<feature type="domain" description="Peptidoglycan binding-like" evidence="3">
    <location>
        <begin position="21"/>
        <end position="62"/>
    </location>
</feature>
<keyword evidence="2" id="KW-0472">Membrane</keyword>
<evidence type="ECO:0000313" key="5">
    <source>
        <dbReference type="Proteomes" id="UP000049983"/>
    </source>
</evidence>
<feature type="transmembrane region" description="Helical" evidence="2">
    <location>
        <begin position="232"/>
        <end position="249"/>
    </location>
</feature>
<keyword evidence="5" id="KW-1185">Reference proteome</keyword>
<evidence type="ECO:0000256" key="1">
    <source>
        <dbReference type="SAM" id="MobiDB-lite"/>
    </source>
</evidence>
<sequence>MPIYSSIGITASVGRSGQNRAQDVVAVQQRLNDLMHSPRIPLVVDGQSGPKTRGMIKDFQKSVLGFRWPDARVDPAAKTIIALNDPSSEGIWAQMSIPEFPPDPGPQPEEDDEKGKGGAITKQDVIDSTIDKIKATQSITSQEETYYRQILEDIWKANKGAYTDGGAGLTVEQREKLITIGLNGFKIVKMSLTFAAAGSAAATVFGYMSMLAPFLMVYGFYRALGHAMDSGARVYGGISMAYYTTYWVFGGMKPVSCPTFVKRNEEAPEQWRTDPDKLETHWRKGQKDARRGLEEYCKSVAAKTGTTQAEAEAVFKAALRIGKPSMLARALLTDISKKARAEGDHNVANVLKLFADELIYPK</sequence>
<gene>
    <name evidence="4" type="ORF">LA5096_01818</name>
</gene>
<dbReference type="Proteomes" id="UP000049983">
    <property type="component" value="Unassembled WGS sequence"/>
</dbReference>
<dbReference type="AlphaFoldDB" id="A0A0M6ZFE4"/>
<proteinExistence type="predicted"/>
<accession>A0A0M6ZFE4</accession>
<dbReference type="RefSeq" id="WP_055119616.1">
    <property type="nucleotide sequence ID" value="NZ_CANKXR010000006.1"/>
</dbReference>
<dbReference type="GeneID" id="97669227"/>
<dbReference type="InterPro" id="IPR036366">
    <property type="entry name" value="PGBDSf"/>
</dbReference>
<feature type="transmembrane region" description="Helical" evidence="2">
    <location>
        <begin position="192"/>
        <end position="220"/>
    </location>
</feature>
<feature type="region of interest" description="Disordered" evidence="1">
    <location>
        <begin position="94"/>
        <end position="118"/>
    </location>
</feature>
<dbReference type="Pfam" id="PF01471">
    <property type="entry name" value="PG_binding_1"/>
    <property type="match status" value="1"/>
</dbReference>
<dbReference type="InterPro" id="IPR002477">
    <property type="entry name" value="Peptidoglycan-bd-like"/>
</dbReference>
<dbReference type="Gene3D" id="1.10.101.10">
    <property type="entry name" value="PGBD-like superfamily/PGBD"/>
    <property type="match status" value="1"/>
</dbReference>
<protein>
    <recommendedName>
        <fullName evidence="3">Peptidoglycan binding-like domain-containing protein</fullName>
    </recommendedName>
</protein>
<reference evidence="5" key="1">
    <citation type="submission" date="2015-07" db="EMBL/GenBank/DDBJ databases">
        <authorList>
            <person name="Rodrigo-Torres Lidia"/>
            <person name="Arahal R.David."/>
        </authorList>
    </citation>
    <scope>NUCLEOTIDE SEQUENCE [LARGE SCALE GENOMIC DNA]</scope>
    <source>
        <strain evidence="5">CECT 5096</strain>
    </source>
</reference>
<name>A0A0M6ZFE4_9HYPH</name>
<keyword evidence="2" id="KW-1133">Transmembrane helix</keyword>
<evidence type="ECO:0000259" key="3">
    <source>
        <dbReference type="Pfam" id="PF01471"/>
    </source>
</evidence>